<name>O45640_CAEEL</name>
<feature type="signal peptide" evidence="1">
    <location>
        <begin position="1"/>
        <end position="19"/>
    </location>
</feature>
<dbReference type="WormBase" id="K03D3.2">
    <property type="protein sequence ID" value="CE16208"/>
    <property type="gene ID" value="WBGene00010528"/>
</dbReference>
<dbReference type="Proteomes" id="UP000001940">
    <property type="component" value="Chromosome IV"/>
</dbReference>
<gene>
    <name evidence="2" type="ORF">CELE_K03D3.2</name>
    <name evidence="2 4" type="ORF">K03D3.2</name>
</gene>
<proteinExistence type="predicted"/>
<protein>
    <submittedName>
        <fullName evidence="2">TransThyretin-Related family domain</fullName>
    </submittedName>
</protein>
<dbReference type="OMA" id="GANKKNC"/>
<dbReference type="PeptideAtlas" id="O45640"/>
<keyword evidence="1" id="KW-0732">Signal</keyword>
<dbReference type="PIR" id="T23275">
    <property type="entry name" value="T23275"/>
</dbReference>
<dbReference type="OrthoDB" id="5873982at2759"/>
<dbReference type="HOGENOM" id="CLU_113848_0_0_1"/>
<dbReference type="Bgee" id="WBGene00010528">
    <property type="expression patterns" value="Expressed in adult organism and 1 other cell type or tissue"/>
</dbReference>
<dbReference type="AlphaFoldDB" id="O45640"/>
<keyword evidence="3" id="KW-1185">Reference proteome</keyword>
<dbReference type="FunCoup" id="O45640">
    <property type="interactions" value="1519"/>
</dbReference>
<dbReference type="UCSC" id="K03D3.2">
    <property type="organism name" value="c. elegans"/>
</dbReference>
<dbReference type="KEGG" id="cel:CELE_K03D3.2"/>
<evidence type="ECO:0000313" key="4">
    <source>
        <dbReference type="WormBase" id="K03D3.2"/>
    </source>
</evidence>
<sequence length="144" mass="15945">MFFLILFLATISYSSQLIAESELVDFVVAGSNYDYRTDFTGGEKTIGIKRLLNGLEDDDDKWQLYYFCAKAKGANKKNCGSWVDGKGNKIKGEVTLKATLKGKNVVLGPVFVRDAGRYASIFEDSKQQTSVVQVRVRPPAPLHG</sequence>
<dbReference type="EMBL" id="BX284604">
    <property type="protein sequence ID" value="CAB05239.1"/>
    <property type="molecule type" value="Genomic_DNA"/>
</dbReference>
<dbReference type="AGR" id="WB:WBGene00010528"/>
<evidence type="ECO:0000256" key="1">
    <source>
        <dbReference type="SAM" id="SignalP"/>
    </source>
</evidence>
<dbReference type="CTD" id="186933"/>
<feature type="chain" id="PRO_5004158679" evidence="1">
    <location>
        <begin position="20"/>
        <end position="144"/>
    </location>
</feature>
<evidence type="ECO:0000313" key="2">
    <source>
        <dbReference type="EMBL" id="CAB05239.1"/>
    </source>
</evidence>
<dbReference type="GeneID" id="186933"/>
<dbReference type="PaxDb" id="6239-K03D3.2"/>
<dbReference type="RefSeq" id="NP_502944.1">
    <property type="nucleotide sequence ID" value="NM_070543.1"/>
</dbReference>
<dbReference type="eggNOG" id="ENOG502TJ0B">
    <property type="taxonomic scope" value="Eukaryota"/>
</dbReference>
<evidence type="ECO:0000313" key="3">
    <source>
        <dbReference type="Proteomes" id="UP000001940"/>
    </source>
</evidence>
<dbReference type="InParanoid" id="O45640"/>
<reference evidence="2 3" key="1">
    <citation type="journal article" date="1998" name="Science">
        <title>Genome sequence of the nematode C. elegans: a platform for investigating biology.</title>
        <authorList>
            <consortium name="The C. elegans sequencing consortium"/>
            <person name="Sulson J.E."/>
            <person name="Waterston R."/>
        </authorList>
    </citation>
    <scope>NUCLEOTIDE SEQUENCE [LARGE SCALE GENOMIC DNA]</scope>
    <source>
        <strain evidence="2 3">Bristol N2</strain>
    </source>
</reference>
<organism evidence="2 3">
    <name type="scientific">Caenorhabditis elegans</name>
    <dbReference type="NCBI Taxonomy" id="6239"/>
    <lineage>
        <taxon>Eukaryota</taxon>
        <taxon>Metazoa</taxon>
        <taxon>Ecdysozoa</taxon>
        <taxon>Nematoda</taxon>
        <taxon>Chromadorea</taxon>
        <taxon>Rhabditida</taxon>
        <taxon>Rhabditina</taxon>
        <taxon>Rhabditomorpha</taxon>
        <taxon>Rhabditoidea</taxon>
        <taxon>Rhabditidae</taxon>
        <taxon>Peloderinae</taxon>
        <taxon>Caenorhabditis</taxon>
    </lineage>
</organism>
<accession>O45640</accession>